<dbReference type="PROSITE" id="PS50878">
    <property type="entry name" value="RT_POL"/>
    <property type="match status" value="1"/>
</dbReference>
<dbReference type="Pfam" id="PF00078">
    <property type="entry name" value="RVT_1"/>
    <property type="match status" value="1"/>
</dbReference>
<dbReference type="Proteomes" id="UP001347796">
    <property type="component" value="Unassembled WGS sequence"/>
</dbReference>
<reference evidence="2 3" key="1">
    <citation type="submission" date="2024-01" db="EMBL/GenBank/DDBJ databases">
        <title>The genome of the rayed Mediterranean limpet Patella caerulea (Linnaeus, 1758).</title>
        <authorList>
            <person name="Anh-Thu Weber A."/>
            <person name="Halstead-Nussloch G."/>
        </authorList>
    </citation>
    <scope>NUCLEOTIDE SEQUENCE [LARGE SCALE GENOMIC DNA]</scope>
    <source>
        <strain evidence="2">AATW-2023a</strain>
        <tissue evidence="2">Whole specimen</tissue>
    </source>
</reference>
<dbReference type="PANTHER" id="PTHR33332">
    <property type="entry name" value="REVERSE TRANSCRIPTASE DOMAIN-CONTAINING PROTEIN"/>
    <property type="match status" value="1"/>
</dbReference>
<keyword evidence="3" id="KW-1185">Reference proteome</keyword>
<name>A0AAN8JI99_PATCE</name>
<accession>A0AAN8JI99</accession>
<dbReference type="Pfam" id="PF03372">
    <property type="entry name" value="Exo_endo_phos"/>
    <property type="match status" value="1"/>
</dbReference>
<dbReference type="InterPro" id="IPR005135">
    <property type="entry name" value="Endo/exonuclease/phosphatase"/>
</dbReference>
<comment type="caution">
    <text evidence="2">The sequence shown here is derived from an EMBL/GenBank/DDBJ whole genome shotgun (WGS) entry which is preliminary data.</text>
</comment>
<proteinExistence type="predicted"/>
<organism evidence="2 3">
    <name type="scientific">Patella caerulea</name>
    <name type="common">Rayed Mediterranean limpet</name>
    <dbReference type="NCBI Taxonomy" id="87958"/>
    <lineage>
        <taxon>Eukaryota</taxon>
        <taxon>Metazoa</taxon>
        <taxon>Spiralia</taxon>
        <taxon>Lophotrochozoa</taxon>
        <taxon>Mollusca</taxon>
        <taxon>Gastropoda</taxon>
        <taxon>Patellogastropoda</taxon>
        <taxon>Patelloidea</taxon>
        <taxon>Patellidae</taxon>
        <taxon>Patella</taxon>
    </lineage>
</organism>
<gene>
    <name evidence="2" type="ORF">SNE40_014416</name>
</gene>
<dbReference type="InterPro" id="IPR000477">
    <property type="entry name" value="RT_dom"/>
</dbReference>
<evidence type="ECO:0000259" key="1">
    <source>
        <dbReference type="PROSITE" id="PS50878"/>
    </source>
</evidence>
<dbReference type="GO" id="GO:0003824">
    <property type="term" value="F:catalytic activity"/>
    <property type="evidence" value="ECO:0007669"/>
    <property type="project" value="InterPro"/>
</dbReference>
<dbReference type="CDD" id="cd01650">
    <property type="entry name" value="RT_nLTR_like"/>
    <property type="match status" value="1"/>
</dbReference>
<feature type="domain" description="Reverse transcriptase" evidence="1">
    <location>
        <begin position="463"/>
        <end position="716"/>
    </location>
</feature>
<dbReference type="EMBL" id="JAZGQO010000010">
    <property type="protein sequence ID" value="KAK6176060.1"/>
    <property type="molecule type" value="Genomic_DNA"/>
</dbReference>
<dbReference type="InterPro" id="IPR043502">
    <property type="entry name" value="DNA/RNA_pol_sf"/>
</dbReference>
<protein>
    <recommendedName>
        <fullName evidence="1">Reverse transcriptase domain-containing protein</fullName>
    </recommendedName>
</protein>
<evidence type="ECO:0000313" key="2">
    <source>
        <dbReference type="EMBL" id="KAK6176060.1"/>
    </source>
</evidence>
<dbReference type="SUPFAM" id="SSF56672">
    <property type="entry name" value="DNA/RNA polymerases"/>
    <property type="match status" value="1"/>
</dbReference>
<dbReference type="SUPFAM" id="SSF56219">
    <property type="entry name" value="DNase I-like"/>
    <property type="match status" value="1"/>
</dbReference>
<dbReference type="InterPro" id="IPR036691">
    <property type="entry name" value="Endo/exonu/phosph_ase_sf"/>
</dbReference>
<sequence length="928" mass="107086">MIHDMLYDHLVDVLILVETKLDNTFPDAQVGGYRLFRQDRDAYGGGVMVYIRSDLPSRKRTDLKMNKVEAINIEITLDTTKWLLIAAYRPPNMPNSVFTEDFTKTLDRACVFYDNFLIAGDLNYDMNIPDKRKTLLDICNLYDLRNLVKSPTCFMKGFIPSLLDVFITNKVGSFMQTQSFNSGISDWHHIVITIMKGKVKGHNKTKLNYRCYRDLDEDALLNDLRQAPFRVAHVFEDMDDIYWAHDKMVNEIIDKHITIKQKHKRKLSAPFMNGELRRAINHKKALSRKFQRCKTDKNWRLYKCQRNNVTKLKKKAIKEYFMERCSGGPKSKDFWPTIRPFLTNKGSCHDTAITLCENDTIKSDQNNVCNIFNDFYINVANDIGKDSIKIDSEQNFQDHPRIKAIKTSNNQNFSFNPVSEKDVSGFLKQIGDKKATGVDNISVKILKKTESVMIPHITELINTMFIKCTFPQQLKLAKETPVHKTNDQLTKGNFRPVSILTIVSKLFERATSIQLNNHFTDVFHPYLSAFRSGYICQSALVVLTEEWKKAVDENRYIGAILMDLSKAFDCLLHALIIVKLKASGLTDDAVQLLSTYLENRKQCVQIGNHRSTFLEIIKGVPQGSILGPLLFNIFINDIFYLIKESGLYNYAIDNTLSFWHGSFDIMTNTLEKEGSYLVDWFMNNHMQANPDKFQGLAIGKKTYNMKPVFNIKGIDIECTKNVKLLGVDIDYQMNFNTHIGKICRKASKQINVLKRIGKHLPITCRKLIYHSFIMSTFNFCPLVWHNCNSDKLEKLHFRALKFSFQDFNSSYDELISKTGVSTLEIRRMRLLAIKVFKIIAGNRPAYMSQLISVKKSHYSCRYSNLVQVPNVNSEKHGKNSFKFQAAKIWNSLPEHIRTTTKFGLFKKILFTWNGIECKCSMCKPSKSK</sequence>
<dbReference type="AlphaFoldDB" id="A0AAN8JI99"/>
<dbReference type="Gene3D" id="3.60.10.10">
    <property type="entry name" value="Endonuclease/exonuclease/phosphatase"/>
    <property type="match status" value="1"/>
</dbReference>
<evidence type="ECO:0000313" key="3">
    <source>
        <dbReference type="Proteomes" id="UP001347796"/>
    </source>
</evidence>